<dbReference type="InterPro" id="IPR036458">
    <property type="entry name" value="Na:dicarbo_symporter_sf"/>
</dbReference>
<keyword evidence="1" id="KW-0812">Transmembrane</keyword>
<evidence type="ECO:0000313" key="5">
    <source>
        <dbReference type="Proteomes" id="UP000192220"/>
    </source>
</evidence>
<dbReference type="InterPro" id="IPR050746">
    <property type="entry name" value="DAACS"/>
</dbReference>
<dbReference type="GeneID" id="106535467"/>
<dbReference type="SUPFAM" id="SSF118215">
    <property type="entry name" value="Proton glutamate symport protein"/>
    <property type="match status" value="1"/>
</dbReference>
<dbReference type="OrthoDB" id="5877963at2759"/>
<accession>A0A2I4D6R7</accession>
<dbReference type="KEGG" id="alim:106535467"/>
<dbReference type="Gene3D" id="1.10.3860.10">
    <property type="entry name" value="Sodium:dicarboxylate symporter"/>
    <property type="match status" value="1"/>
</dbReference>
<feature type="chain" id="PRO_5014170063" evidence="4">
    <location>
        <begin position="20"/>
        <end position="132"/>
    </location>
</feature>
<keyword evidence="4" id="KW-0732">Signal</keyword>
<dbReference type="AlphaFoldDB" id="A0A2I4D6R7"/>
<evidence type="ECO:0000313" key="6">
    <source>
        <dbReference type="RefSeq" id="XP_013887927.1"/>
    </source>
</evidence>
<reference evidence="6" key="1">
    <citation type="submission" date="2025-08" db="UniProtKB">
        <authorList>
            <consortium name="RefSeq"/>
        </authorList>
    </citation>
    <scope>IDENTIFICATION</scope>
    <source>
        <strain evidence="6">Quisiro</strain>
        <tissue evidence="6">Liver</tissue>
    </source>
</reference>
<dbReference type="InParanoid" id="A0A2I4D6R7"/>
<evidence type="ECO:0000256" key="1">
    <source>
        <dbReference type="ARBA" id="ARBA00022692"/>
    </source>
</evidence>
<keyword evidence="3" id="KW-0472">Membrane</keyword>
<dbReference type="PANTHER" id="PTHR11958">
    <property type="entry name" value="SODIUM/DICARBOXYLATE SYMPORTER-RELATED"/>
    <property type="match status" value="1"/>
</dbReference>
<feature type="signal peptide" evidence="4">
    <location>
        <begin position="1"/>
        <end position="19"/>
    </location>
</feature>
<sequence>MRCPAGGLLVLLIKPGVVGTHPKVEEEDGDTALTTLETFLDLIRNMVPQNLIQACCYTQYKTQKVLVNVESDHLSTILDEEEQHVCTSGENVDGLNIVAGLVLRRMGQERENFLILVQVLNMVTKKMVKMIM</sequence>
<dbReference type="PANTHER" id="PTHR11958:SF63">
    <property type="entry name" value="AMINO ACID TRANSPORTER"/>
    <property type="match status" value="1"/>
</dbReference>
<dbReference type="RefSeq" id="XP_013887927.1">
    <property type="nucleotide sequence ID" value="XM_014032473.1"/>
</dbReference>
<proteinExistence type="predicted"/>
<dbReference type="GO" id="GO:0005313">
    <property type="term" value="F:L-glutamate transmembrane transporter activity"/>
    <property type="evidence" value="ECO:0007669"/>
    <property type="project" value="TreeGrafter"/>
</dbReference>
<protein>
    <submittedName>
        <fullName evidence="6">Excitatory amino acid transporter 3</fullName>
    </submittedName>
</protein>
<dbReference type="GO" id="GO:0005886">
    <property type="term" value="C:plasma membrane"/>
    <property type="evidence" value="ECO:0007669"/>
    <property type="project" value="TreeGrafter"/>
</dbReference>
<dbReference type="Proteomes" id="UP000192220">
    <property type="component" value="Unplaced"/>
</dbReference>
<evidence type="ECO:0000256" key="2">
    <source>
        <dbReference type="ARBA" id="ARBA00022989"/>
    </source>
</evidence>
<evidence type="ECO:0000256" key="3">
    <source>
        <dbReference type="ARBA" id="ARBA00023136"/>
    </source>
</evidence>
<organism evidence="5 6">
    <name type="scientific">Austrofundulus limnaeus</name>
    <name type="common">Annual killifish</name>
    <dbReference type="NCBI Taxonomy" id="52670"/>
    <lineage>
        <taxon>Eukaryota</taxon>
        <taxon>Metazoa</taxon>
        <taxon>Chordata</taxon>
        <taxon>Craniata</taxon>
        <taxon>Vertebrata</taxon>
        <taxon>Euteleostomi</taxon>
        <taxon>Actinopterygii</taxon>
        <taxon>Neopterygii</taxon>
        <taxon>Teleostei</taxon>
        <taxon>Neoteleostei</taxon>
        <taxon>Acanthomorphata</taxon>
        <taxon>Ovalentaria</taxon>
        <taxon>Atherinomorphae</taxon>
        <taxon>Cyprinodontiformes</taxon>
        <taxon>Rivulidae</taxon>
        <taxon>Austrofundulus</taxon>
    </lineage>
</organism>
<name>A0A2I4D6R7_AUSLI</name>
<gene>
    <name evidence="6" type="primary">LOC106535467</name>
</gene>
<keyword evidence="2" id="KW-1133">Transmembrane helix</keyword>
<dbReference type="GO" id="GO:0015175">
    <property type="term" value="F:neutral L-amino acid transmembrane transporter activity"/>
    <property type="evidence" value="ECO:0007669"/>
    <property type="project" value="TreeGrafter"/>
</dbReference>
<evidence type="ECO:0000256" key="4">
    <source>
        <dbReference type="SAM" id="SignalP"/>
    </source>
</evidence>
<keyword evidence="5" id="KW-1185">Reference proteome</keyword>
<dbReference type="GO" id="GO:0015501">
    <property type="term" value="F:glutamate:sodium symporter activity"/>
    <property type="evidence" value="ECO:0007669"/>
    <property type="project" value="TreeGrafter"/>
</dbReference>